<evidence type="ECO:0000313" key="8">
    <source>
        <dbReference type="EMBL" id="MBF4761616.1"/>
    </source>
</evidence>
<evidence type="ECO:0000313" key="9">
    <source>
        <dbReference type="Proteomes" id="UP000640489"/>
    </source>
</evidence>
<proteinExistence type="predicted"/>
<keyword evidence="2" id="KW-0285">Flavoprotein</keyword>
<dbReference type="SUPFAM" id="SSF51395">
    <property type="entry name" value="FMN-linked oxidoreductases"/>
    <property type="match status" value="1"/>
</dbReference>
<protein>
    <recommendedName>
        <fullName evidence="7">NADH:flavin oxidoreductase/NADH oxidase N-terminal domain-containing protein</fullName>
    </recommendedName>
</protein>
<sequence>MARAPQHDILFEPVRLGPKVLRNRFWQTPHSIAAGSDHPGFQAAYRGVKAEGGWGAVFVEATAVSVDADVDPLTIVRLWDEGDVRNLRLTTDAIHEHGSLAGLELFYGGAPVNSGEARHPYLGPTQTITDANYLSSVAEMGRDDVADVQQLYVAAACRARDAGFDLVTVGVNHAIGVIARSPSRSGSRRSASSACTASATATPRASSPRPSTPGTGWPGRSTAPTPAGPCRTSVSAGCSTAPRPTTSSAARPSPTTGPFL</sequence>
<dbReference type="GO" id="GO:0050661">
    <property type="term" value="F:NADP binding"/>
    <property type="evidence" value="ECO:0007669"/>
    <property type="project" value="InterPro"/>
</dbReference>
<evidence type="ECO:0000256" key="1">
    <source>
        <dbReference type="ARBA" id="ARBA00001917"/>
    </source>
</evidence>
<keyword evidence="9" id="KW-1185">Reference proteome</keyword>
<dbReference type="Proteomes" id="UP000640489">
    <property type="component" value="Unassembled WGS sequence"/>
</dbReference>
<dbReference type="AlphaFoldDB" id="A0A930VBN3"/>
<keyword evidence="4" id="KW-0521">NADP</keyword>
<comment type="caution">
    <text evidence="8">The sequence shown here is derived from an EMBL/GenBank/DDBJ whole genome shotgun (WGS) entry which is preliminary data.</text>
</comment>
<accession>A0A930VBN3</accession>
<dbReference type="RefSeq" id="WP_194704823.1">
    <property type="nucleotide sequence ID" value="NZ_JADKPN010000001.1"/>
</dbReference>
<organism evidence="8 9">
    <name type="scientific">Nocardioides islandensis</name>
    <dbReference type="NCBI Taxonomy" id="433663"/>
    <lineage>
        <taxon>Bacteria</taxon>
        <taxon>Bacillati</taxon>
        <taxon>Actinomycetota</taxon>
        <taxon>Actinomycetes</taxon>
        <taxon>Propionibacteriales</taxon>
        <taxon>Nocardioidaceae</taxon>
        <taxon>Nocardioides</taxon>
    </lineage>
</organism>
<dbReference type="GO" id="GO:0010181">
    <property type="term" value="F:FMN binding"/>
    <property type="evidence" value="ECO:0007669"/>
    <property type="project" value="InterPro"/>
</dbReference>
<evidence type="ECO:0000256" key="6">
    <source>
        <dbReference type="SAM" id="MobiDB-lite"/>
    </source>
</evidence>
<evidence type="ECO:0000256" key="4">
    <source>
        <dbReference type="ARBA" id="ARBA00022857"/>
    </source>
</evidence>
<feature type="compositionally biased region" description="Low complexity" evidence="6">
    <location>
        <begin position="239"/>
        <end position="260"/>
    </location>
</feature>
<evidence type="ECO:0000256" key="2">
    <source>
        <dbReference type="ARBA" id="ARBA00022630"/>
    </source>
</evidence>
<dbReference type="InterPro" id="IPR001155">
    <property type="entry name" value="OxRdtase_FMN_N"/>
</dbReference>
<dbReference type="Pfam" id="PF00724">
    <property type="entry name" value="Oxidored_FMN"/>
    <property type="match status" value="1"/>
</dbReference>
<feature type="region of interest" description="Disordered" evidence="6">
    <location>
        <begin position="181"/>
        <end position="260"/>
    </location>
</feature>
<comment type="cofactor">
    <cofactor evidence="1">
        <name>FMN</name>
        <dbReference type="ChEBI" id="CHEBI:58210"/>
    </cofactor>
</comment>
<dbReference type="PANTHER" id="PTHR43303:SF4">
    <property type="entry name" value="NADPH DEHYDROGENASE C23G7.10C-RELATED"/>
    <property type="match status" value="1"/>
</dbReference>
<evidence type="ECO:0000256" key="3">
    <source>
        <dbReference type="ARBA" id="ARBA00022643"/>
    </source>
</evidence>
<feature type="compositionally biased region" description="Low complexity" evidence="6">
    <location>
        <begin position="181"/>
        <end position="222"/>
    </location>
</feature>
<dbReference type="EMBL" id="JADKPN010000001">
    <property type="protein sequence ID" value="MBF4761616.1"/>
    <property type="molecule type" value="Genomic_DNA"/>
</dbReference>
<dbReference type="Gene3D" id="3.20.20.70">
    <property type="entry name" value="Aldolase class I"/>
    <property type="match status" value="1"/>
</dbReference>
<dbReference type="PANTHER" id="PTHR43303">
    <property type="entry name" value="NADPH DEHYDROGENASE C23G7.10C-RELATED"/>
    <property type="match status" value="1"/>
</dbReference>
<feature type="domain" description="NADH:flavin oxidoreductase/NADH oxidase N-terminal" evidence="7">
    <location>
        <begin position="10"/>
        <end position="169"/>
    </location>
</feature>
<gene>
    <name evidence="8" type="ORF">ISU07_00630</name>
</gene>
<evidence type="ECO:0000259" key="7">
    <source>
        <dbReference type="Pfam" id="PF00724"/>
    </source>
</evidence>
<keyword evidence="3" id="KW-0288">FMN</keyword>
<reference evidence="8" key="1">
    <citation type="submission" date="2020-11" db="EMBL/GenBank/DDBJ databases">
        <title>Nocardioides sp. nov., isolated from Soil of Cynanchum wilfordii Hemsley rhizosphere.</title>
        <authorList>
            <person name="Lee J.-S."/>
            <person name="Suh M.K."/>
            <person name="Kim J.-S."/>
        </authorList>
    </citation>
    <scope>NUCLEOTIDE SEQUENCE</scope>
    <source>
        <strain evidence="8">KCTC 19275</strain>
    </source>
</reference>
<name>A0A930VBN3_9ACTN</name>
<dbReference type="InterPro" id="IPR013785">
    <property type="entry name" value="Aldolase_TIM"/>
</dbReference>
<keyword evidence="5" id="KW-0560">Oxidoreductase</keyword>
<dbReference type="InterPro" id="IPR044152">
    <property type="entry name" value="YqjM-like"/>
</dbReference>
<dbReference type="GO" id="GO:0003959">
    <property type="term" value="F:NADPH dehydrogenase activity"/>
    <property type="evidence" value="ECO:0007669"/>
    <property type="project" value="InterPro"/>
</dbReference>
<evidence type="ECO:0000256" key="5">
    <source>
        <dbReference type="ARBA" id="ARBA00023002"/>
    </source>
</evidence>